<evidence type="ECO:0000313" key="3">
    <source>
        <dbReference type="Proteomes" id="UP000017148"/>
    </source>
</evidence>
<evidence type="ECO:0000259" key="1">
    <source>
        <dbReference type="SMART" id="SM00089"/>
    </source>
</evidence>
<dbReference type="PATRIC" id="fig|1313304.3.peg.215"/>
<protein>
    <submittedName>
        <fullName evidence="2">Polysaccharide lyase family protein</fullName>
    </submittedName>
</protein>
<dbReference type="InterPro" id="IPR048958">
    <property type="entry name" value="Polysacc_lyase_14"/>
</dbReference>
<feature type="domain" description="PKD/Chitinase" evidence="1">
    <location>
        <begin position="277"/>
        <end position="358"/>
    </location>
</feature>
<dbReference type="Pfam" id="PF21294">
    <property type="entry name" value="Polysacc_lyase_14"/>
    <property type="match status" value="1"/>
</dbReference>
<dbReference type="OrthoDB" id="9774929at2"/>
<dbReference type="AlphaFoldDB" id="U7DBW0"/>
<sequence>MNYPWNSVIFSSRVRVALFFSVLALGASEPLLFVDFNDHSPGPYTQAMAEADFPNAQWYMGMEQGRGEIVQGAQEGEQALRMVYPGNTFGPHENGIQIKAVLSETVDTAWAVYTVRFEEGFDFVRGGKLPGLCGGDCITGGQTPDGTNGWSARIMWRSEGDGVQYVYLPDHRAADFPWNYVLPQKRFEPEKWHTVVTRIIMNTPGESDGSIYSWFDGELSLVREDLTFRDIEELAIDVFYISTFFGGSSQDWAPPYDVYAEYGSFLVSQDQATPKPQALFSTSHTTGVVPFAVGIDSRMSLGRDLSYRLEFGSDGVVSDSAVDTKKITAPGIYTLAAQVTDSLGQTSRETTTLYALDSLDAIASTQWQGVDFQDTLADSEKYLNMRVTILDTGSTVYVGPAIREDVDGEWHLFGSLRIQDGLAAALNGDTREYDTAHGVVLEDDSITVSFRMNYDEMTYSVWIDDEQIGGAYPYRGYSLAMSHYGIGADSDYAARISQVGTGYSRELDEPVRLHSVVDSSRPLSRPDYSLRAQGMVLSFTHFGSAEAKVHLYDPAGKALTSFSAQGVTPVELSLPAKGVYVYRVETEGRQSTGSFRVSP</sequence>
<dbReference type="PANTHER" id="PTHR40124">
    <property type="match status" value="1"/>
</dbReference>
<dbReference type="Gene3D" id="2.60.40.10">
    <property type="entry name" value="Immunoglobulins"/>
    <property type="match status" value="1"/>
</dbReference>
<dbReference type="Gene3D" id="2.60.120.200">
    <property type="match status" value="1"/>
</dbReference>
<reference evidence="2 3" key="1">
    <citation type="journal article" date="2013" name="Environ. Microbiol.">
        <title>Genome analysis of Chitinivibrio alkaliphilus gen. nov., sp. nov., a novel extremely haloalkaliphilic anaerobic chitinolytic bacterium from the candidate phylum Termite Group 3.</title>
        <authorList>
            <person name="Sorokin D.Y."/>
            <person name="Gumerov V.M."/>
            <person name="Rakitin A.L."/>
            <person name="Beletsky A.V."/>
            <person name="Damste J.S."/>
            <person name="Muyzer G."/>
            <person name="Mardanov A.V."/>
            <person name="Ravin N.V."/>
        </authorList>
    </citation>
    <scope>NUCLEOTIDE SEQUENCE [LARGE SCALE GENOMIC DNA]</scope>
    <source>
        <strain evidence="2 3">ACht1</strain>
    </source>
</reference>
<keyword evidence="2" id="KW-0456">Lyase</keyword>
<proteinExistence type="predicted"/>
<dbReference type="GO" id="GO:0016829">
    <property type="term" value="F:lyase activity"/>
    <property type="evidence" value="ECO:0007669"/>
    <property type="project" value="UniProtKB-KW"/>
</dbReference>
<accession>U7DBW0</accession>
<dbReference type="RefSeq" id="WP_022635781.1">
    <property type="nucleotide sequence ID" value="NZ_ASJR01000002.1"/>
</dbReference>
<dbReference type="InterPro" id="IPR022409">
    <property type="entry name" value="PKD/Chitinase_dom"/>
</dbReference>
<dbReference type="Proteomes" id="UP000017148">
    <property type="component" value="Unassembled WGS sequence"/>
</dbReference>
<comment type="caution">
    <text evidence="2">The sequence shown here is derived from an EMBL/GenBank/DDBJ whole genome shotgun (WGS) entry which is preliminary data.</text>
</comment>
<dbReference type="SUPFAM" id="SSF49299">
    <property type="entry name" value="PKD domain"/>
    <property type="match status" value="1"/>
</dbReference>
<dbReference type="InterPro" id="IPR013783">
    <property type="entry name" value="Ig-like_fold"/>
</dbReference>
<dbReference type="EMBL" id="ASJR01000002">
    <property type="protein sequence ID" value="ERP39068.1"/>
    <property type="molecule type" value="Genomic_DNA"/>
</dbReference>
<name>U7DBW0_9BACT</name>
<dbReference type="STRING" id="1313304.CALK_0232"/>
<dbReference type="PANTHER" id="PTHR40124:SF1">
    <property type="entry name" value="DISAGGREGATASE RELATED REPEAT PROTEIN"/>
    <property type="match status" value="1"/>
</dbReference>
<dbReference type="InterPro" id="IPR035986">
    <property type="entry name" value="PKD_dom_sf"/>
</dbReference>
<dbReference type="eggNOG" id="ENOG502ZBB1">
    <property type="taxonomic scope" value="Bacteria"/>
</dbReference>
<evidence type="ECO:0000313" key="2">
    <source>
        <dbReference type="EMBL" id="ERP39068.1"/>
    </source>
</evidence>
<gene>
    <name evidence="2" type="ORF">CALK_0232</name>
</gene>
<organism evidence="2 3">
    <name type="scientific">Chitinivibrio alkaliphilus ACht1</name>
    <dbReference type="NCBI Taxonomy" id="1313304"/>
    <lineage>
        <taxon>Bacteria</taxon>
        <taxon>Pseudomonadati</taxon>
        <taxon>Fibrobacterota</taxon>
        <taxon>Chitinivibrionia</taxon>
        <taxon>Chitinivibrionales</taxon>
        <taxon>Chitinivibrionaceae</taxon>
        <taxon>Chitinivibrio</taxon>
    </lineage>
</organism>
<dbReference type="SMART" id="SM00089">
    <property type="entry name" value="PKD"/>
    <property type="match status" value="1"/>
</dbReference>
<keyword evidence="3" id="KW-1185">Reference proteome</keyword>